<dbReference type="Gene3D" id="2.60.40.1090">
    <property type="entry name" value="Fimbrial-type adhesion domain"/>
    <property type="match status" value="1"/>
</dbReference>
<feature type="domain" description="Fimbrial-type adhesion" evidence="2">
    <location>
        <begin position="28"/>
        <end position="163"/>
    </location>
</feature>
<accession>A0ABY5CPX5</accession>
<gene>
    <name evidence="3" type="ORF">KFQ06_15015</name>
</gene>
<dbReference type="PANTHER" id="PTHR33420">
    <property type="entry name" value="FIMBRIAL SUBUNIT ELFA-RELATED"/>
    <property type="match status" value="1"/>
</dbReference>
<feature type="signal peptide" evidence="1">
    <location>
        <begin position="1"/>
        <end position="24"/>
    </location>
</feature>
<evidence type="ECO:0000313" key="3">
    <source>
        <dbReference type="EMBL" id="USU99371.1"/>
    </source>
</evidence>
<reference evidence="3" key="1">
    <citation type="journal article" date="2022" name="BMC Genomics">
        <title>Genome sequence of the entomopathogenic Serratia entomophila isolate 626 and characterisation of the species specific itaconate degradation pathway.</title>
        <authorList>
            <person name="Vaughan A.L."/>
            <person name="Altermann E."/>
            <person name="Glare T.R."/>
            <person name="Hurst M.R.H."/>
        </authorList>
    </citation>
    <scope>NUCLEOTIDE SEQUENCE</scope>
    <source>
        <strain evidence="3">626</strain>
    </source>
</reference>
<dbReference type="InterPro" id="IPR050263">
    <property type="entry name" value="Bact_Fimbrial_Adh_Pro"/>
</dbReference>
<evidence type="ECO:0000259" key="2">
    <source>
        <dbReference type="Pfam" id="PF00419"/>
    </source>
</evidence>
<protein>
    <submittedName>
        <fullName evidence="3">Fimbrial protein</fullName>
    </submittedName>
</protein>
<evidence type="ECO:0000313" key="4">
    <source>
        <dbReference type="Proteomes" id="UP001056873"/>
    </source>
</evidence>
<keyword evidence="4" id="KW-1185">Reference proteome</keyword>
<dbReference type="PANTHER" id="PTHR33420:SF33">
    <property type="entry name" value="MINOR FIMBRIAL SUBUNIT"/>
    <property type="match status" value="1"/>
</dbReference>
<dbReference type="InterPro" id="IPR000259">
    <property type="entry name" value="Adhesion_dom_fimbrial"/>
</dbReference>
<dbReference type="Pfam" id="PF00419">
    <property type="entry name" value="Fimbrial"/>
    <property type="match status" value="1"/>
</dbReference>
<keyword evidence="1" id="KW-0732">Signal</keyword>
<feature type="chain" id="PRO_5046289043" evidence="1">
    <location>
        <begin position="25"/>
        <end position="164"/>
    </location>
</feature>
<name>A0ABY5CPX5_9GAMM</name>
<dbReference type="InterPro" id="IPR008966">
    <property type="entry name" value="Adhesion_dom_sf"/>
</dbReference>
<sequence>MKTNRRLRRAGALAMALFGACAQADNMSFRGTLLDAPPCSINGGKPVEIDFGAVGVNKVDGDNYRQNFTLEYECEGTNSDMQLRYLGAVTDFDSAAVQTNIADFGIQLQHQRNGAVTSFKVGETLPIPSYQGSSNFIATPVKKAGAALKEGAFTATATLQLEYP</sequence>
<dbReference type="Proteomes" id="UP001056873">
    <property type="component" value="Chromosome"/>
</dbReference>
<dbReference type="SUPFAM" id="SSF49401">
    <property type="entry name" value="Bacterial adhesins"/>
    <property type="match status" value="1"/>
</dbReference>
<dbReference type="PROSITE" id="PS51257">
    <property type="entry name" value="PROKAR_LIPOPROTEIN"/>
    <property type="match status" value="1"/>
</dbReference>
<dbReference type="InterPro" id="IPR036937">
    <property type="entry name" value="Adhesion_dom_fimbrial_sf"/>
</dbReference>
<organism evidence="3 4">
    <name type="scientific">Serratia entomophila</name>
    <dbReference type="NCBI Taxonomy" id="42906"/>
    <lineage>
        <taxon>Bacteria</taxon>
        <taxon>Pseudomonadati</taxon>
        <taxon>Pseudomonadota</taxon>
        <taxon>Gammaproteobacteria</taxon>
        <taxon>Enterobacterales</taxon>
        <taxon>Yersiniaceae</taxon>
        <taxon>Serratia</taxon>
    </lineage>
</organism>
<dbReference type="EMBL" id="CP074347">
    <property type="protein sequence ID" value="USU99371.1"/>
    <property type="molecule type" value="Genomic_DNA"/>
</dbReference>
<evidence type="ECO:0000256" key="1">
    <source>
        <dbReference type="SAM" id="SignalP"/>
    </source>
</evidence>
<proteinExistence type="predicted"/>